<evidence type="ECO:0000256" key="6">
    <source>
        <dbReference type="SAM" id="Phobius"/>
    </source>
</evidence>
<dbReference type="SUPFAM" id="SSF57610">
    <property type="entry name" value="Thyroglobulin type-1 domain"/>
    <property type="match status" value="7"/>
</dbReference>
<evidence type="ECO:0000256" key="3">
    <source>
        <dbReference type="ARBA" id="ARBA00022737"/>
    </source>
</evidence>
<keyword evidence="10" id="KW-1185">Reference proteome</keyword>
<evidence type="ECO:0000256" key="4">
    <source>
        <dbReference type="ARBA" id="ARBA00023157"/>
    </source>
</evidence>
<accession>A0ABU7B2U6</accession>
<feature type="domain" description="Thyroglobulin type-1" evidence="8">
    <location>
        <begin position="282"/>
        <end position="342"/>
    </location>
</feature>
<feature type="domain" description="Thyroglobulin type-1" evidence="8">
    <location>
        <begin position="572"/>
        <end position="637"/>
    </location>
</feature>
<dbReference type="Proteomes" id="UP001345963">
    <property type="component" value="Unassembled WGS sequence"/>
</dbReference>
<dbReference type="PANTHER" id="PTHR12352:SF3">
    <property type="entry name" value="NIDOGEN-2"/>
    <property type="match status" value="1"/>
</dbReference>
<comment type="caution">
    <text evidence="5">Lacks conserved residue(s) required for the propagation of feature annotation.</text>
</comment>
<dbReference type="PROSITE" id="PS51162">
    <property type="entry name" value="THYROGLOBULIN_1_2"/>
    <property type="match status" value="6"/>
</dbReference>
<dbReference type="SMART" id="SM00211">
    <property type="entry name" value="TY"/>
    <property type="match status" value="5"/>
</dbReference>
<comment type="subcellular location">
    <subcellularLocation>
        <location evidence="1">Secreted</location>
    </subcellularLocation>
</comment>
<evidence type="ECO:0000313" key="10">
    <source>
        <dbReference type="Proteomes" id="UP001345963"/>
    </source>
</evidence>
<keyword evidence="4 5" id="KW-1015">Disulfide bond</keyword>
<name>A0ABU7B2U6_9TELE</name>
<feature type="disulfide bond" evidence="5">
    <location>
        <begin position="116"/>
        <end position="123"/>
    </location>
</feature>
<dbReference type="PANTHER" id="PTHR12352">
    <property type="entry name" value="SECRETED MODULAR CALCIUM-BINDING PROTEIN"/>
    <property type="match status" value="1"/>
</dbReference>
<feature type="signal peptide" evidence="7">
    <location>
        <begin position="1"/>
        <end position="20"/>
    </location>
</feature>
<gene>
    <name evidence="9" type="ORF">ATANTOWER_021422</name>
</gene>
<feature type="disulfide bond" evidence="5">
    <location>
        <begin position="125"/>
        <end position="145"/>
    </location>
</feature>
<evidence type="ECO:0000259" key="8">
    <source>
        <dbReference type="PROSITE" id="PS51162"/>
    </source>
</evidence>
<feature type="disulfide bond" evidence="5">
    <location>
        <begin position="322"/>
        <end position="342"/>
    </location>
</feature>
<proteinExistence type="predicted"/>
<feature type="domain" description="Thyroglobulin type-1" evidence="8">
    <location>
        <begin position="94"/>
        <end position="145"/>
    </location>
</feature>
<dbReference type="PROSITE" id="PS00484">
    <property type="entry name" value="THYROGLOBULIN_1_1"/>
    <property type="match status" value="3"/>
</dbReference>
<dbReference type="CDD" id="cd00191">
    <property type="entry name" value="TY"/>
    <property type="match status" value="5"/>
</dbReference>
<keyword evidence="2" id="KW-0964">Secreted</keyword>
<reference evidence="9 10" key="1">
    <citation type="submission" date="2021-07" db="EMBL/GenBank/DDBJ databases">
        <authorList>
            <person name="Palmer J.M."/>
        </authorList>
    </citation>
    <scope>NUCLEOTIDE SEQUENCE [LARGE SCALE GENOMIC DNA]</scope>
    <source>
        <strain evidence="9 10">AT_MEX2019</strain>
        <tissue evidence="9">Muscle</tissue>
    </source>
</reference>
<feature type="disulfide bond" evidence="5">
    <location>
        <begin position="64"/>
        <end position="71"/>
    </location>
</feature>
<comment type="caution">
    <text evidence="9">The sequence shown here is derived from an EMBL/GenBank/DDBJ whole genome shotgun (WGS) entry which is preliminary data.</text>
</comment>
<dbReference type="InterPro" id="IPR000716">
    <property type="entry name" value="Thyroglobulin_1"/>
</dbReference>
<evidence type="ECO:0000313" key="9">
    <source>
        <dbReference type="EMBL" id="MED6244698.1"/>
    </source>
</evidence>
<sequence length="976" mass="107356">MAWLLWTVCILLCCPALLDGRASEYQLESEMLSRCELLRNVAAGTKQGDVPHCSEDGSFRSVQCSGKSQECWCVDSEGQEVTGTRTANFAPHCPSPCQLQSLLQCSPSGLFESVQCDSSRGQCWCVDKDGMELYGTRQTGRPWRCPGSCEVRSRRLLHVSASSPPQCAADGSFLPVQCKFINTTDRTELDLLHAFSRSPQAFETFSSFRRFFPLVSSYCFCSDSRGRELEGTGVELLMSEVYDSAFSGLGSARSFSQTNVYRVLQRRMLGVRLALTGHFRCPSPCEEERRAAMESSSVFVPFCEAGGSFRSKQCQQGAQCWCVDPTGREIPGTRQLGDSLVCGSGLADCPTQRRLALSQLFSGPIRPPAEFSSGASPASCLSLLLPLRDLVSVDVGPAFLYQLIEVLHGLFPSVSRALEALTRSTPRRLQENLFGGKFLKNAADFNFNGVVGTRGVLGLDQLSSQSISLQKNRDLVQAVSRALEDPAFLSAFQQTLMSVSSAPSGSLQQVLTRVLSSCSEKEDDSAAFFIPRCTSSGRFQQVQCRDAECWCVDSQGQEVPGSRTAGRPPRCPSRCERERATAMKMKSNMAAGAEIHVPACSEEGDFLPLQCVGPRCFCVDAEGRMMAAGSTEGAVTCPENKTQKLQSSAGRCSKALAEVTAFRQEVESIIILSNSSQFPVGYGFLLAEGLSLTPEELQMSQSEEELKVSERLLSRSKSALRLAAFSTVQMLLPPHRRSYQLFTPQCDADGSWRLTQCYHSTGLLGDAFLKRWCRRNSVSFMKTMITTSLSALGGGGRFFSVSRTLPYLPCFSSVSCLFLEPLFAYLPNSSKIWIWSAGLSVQLIKFSRGEDRVKESPTCPDGTFFSGYTMDSWQKWKIVCLSIMSVEDVEDVYIIGCLISGFLLFGVSGYLAYREIRRMSAAVLGIVRLPGMYDGVFTAISTQTEMLRELNRRLDVILRIAGRLRFLDSGVKWDKS</sequence>
<evidence type="ECO:0000256" key="5">
    <source>
        <dbReference type="PROSITE-ProRule" id="PRU00500"/>
    </source>
</evidence>
<feature type="domain" description="Thyroglobulin type-1" evidence="8">
    <location>
        <begin position="515"/>
        <end position="571"/>
    </location>
</feature>
<dbReference type="InterPro" id="IPR051950">
    <property type="entry name" value="Dev_reg/Prot_inhib"/>
</dbReference>
<keyword evidence="6" id="KW-0472">Membrane</keyword>
<protein>
    <recommendedName>
        <fullName evidence="8">Thyroglobulin type-1 domain-containing protein</fullName>
    </recommendedName>
</protein>
<keyword evidence="6" id="KW-0812">Transmembrane</keyword>
<organism evidence="9 10">
    <name type="scientific">Ataeniobius toweri</name>
    <dbReference type="NCBI Taxonomy" id="208326"/>
    <lineage>
        <taxon>Eukaryota</taxon>
        <taxon>Metazoa</taxon>
        <taxon>Chordata</taxon>
        <taxon>Craniata</taxon>
        <taxon>Vertebrata</taxon>
        <taxon>Euteleostomi</taxon>
        <taxon>Actinopterygii</taxon>
        <taxon>Neopterygii</taxon>
        <taxon>Teleostei</taxon>
        <taxon>Neoteleostei</taxon>
        <taxon>Acanthomorphata</taxon>
        <taxon>Ovalentaria</taxon>
        <taxon>Atherinomorphae</taxon>
        <taxon>Cyprinodontiformes</taxon>
        <taxon>Goodeidae</taxon>
        <taxon>Ataeniobius</taxon>
    </lineage>
</organism>
<keyword evidence="6" id="KW-1133">Transmembrane helix</keyword>
<feature type="disulfide bond" evidence="5">
    <location>
        <begin position="73"/>
        <end position="93"/>
    </location>
</feature>
<feature type="domain" description="Thyroglobulin type-1" evidence="8">
    <location>
        <begin position="32"/>
        <end position="93"/>
    </location>
</feature>
<keyword evidence="7" id="KW-0732">Signal</keyword>
<dbReference type="Pfam" id="PF00086">
    <property type="entry name" value="Thyroglobulin_1"/>
    <property type="match status" value="7"/>
</dbReference>
<feature type="transmembrane region" description="Helical" evidence="6">
    <location>
        <begin position="892"/>
        <end position="913"/>
    </location>
</feature>
<feature type="domain" description="Thyroglobulin type-1" evidence="8">
    <location>
        <begin position="146"/>
        <end position="241"/>
    </location>
</feature>
<evidence type="ECO:0000256" key="7">
    <source>
        <dbReference type="SAM" id="SignalP"/>
    </source>
</evidence>
<dbReference type="EMBL" id="JAHUTI010039798">
    <property type="protein sequence ID" value="MED6244698.1"/>
    <property type="molecule type" value="Genomic_DNA"/>
</dbReference>
<evidence type="ECO:0000256" key="2">
    <source>
        <dbReference type="ARBA" id="ARBA00022525"/>
    </source>
</evidence>
<evidence type="ECO:0000256" key="1">
    <source>
        <dbReference type="ARBA" id="ARBA00004613"/>
    </source>
</evidence>
<keyword evidence="3" id="KW-0677">Repeat</keyword>
<feature type="disulfide bond" evidence="5">
    <location>
        <begin position="551"/>
        <end position="571"/>
    </location>
</feature>
<feature type="chain" id="PRO_5045844745" description="Thyroglobulin type-1 domain-containing protein" evidence="7">
    <location>
        <begin position="21"/>
        <end position="976"/>
    </location>
</feature>
<dbReference type="Gene3D" id="4.10.800.10">
    <property type="entry name" value="Thyroglobulin type-1"/>
    <property type="match status" value="7"/>
</dbReference>
<dbReference type="InterPro" id="IPR036857">
    <property type="entry name" value="Thyroglobulin_1_sf"/>
</dbReference>